<evidence type="ECO:0000313" key="1">
    <source>
        <dbReference type="EMBL" id="CAI0399166.1"/>
    </source>
</evidence>
<name>A0AAV0INL1_9ROSI</name>
<protein>
    <submittedName>
        <fullName evidence="1">Uncharacterized protein</fullName>
    </submittedName>
</protein>
<reference evidence="1" key="1">
    <citation type="submission" date="2022-08" db="EMBL/GenBank/DDBJ databases">
        <authorList>
            <person name="Gutierrez-Valencia J."/>
        </authorList>
    </citation>
    <scope>NUCLEOTIDE SEQUENCE</scope>
</reference>
<proteinExistence type="predicted"/>
<evidence type="ECO:0000313" key="2">
    <source>
        <dbReference type="Proteomes" id="UP001154282"/>
    </source>
</evidence>
<dbReference type="Proteomes" id="UP001154282">
    <property type="component" value="Unassembled WGS sequence"/>
</dbReference>
<accession>A0AAV0INL1</accession>
<dbReference type="EMBL" id="CAMGYJ010000004">
    <property type="protein sequence ID" value="CAI0399166.1"/>
    <property type="molecule type" value="Genomic_DNA"/>
</dbReference>
<sequence length="60" mass="6791">MPFWLKRECQRNMQAELRFIKPSSAMIVRRKELHASTGFITNARIVGHTTPGSCNACSLV</sequence>
<dbReference type="AlphaFoldDB" id="A0AAV0INL1"/>
<gene>
    <name evidence="1" type="ORF">LITE_LOCUS10194</name>
</gene>
<keyword evidence="2" id="KW-1185">Reference proteome</keyword>
<comment type="caution">
    <text evidence="1">The sequence shown here is derived from an EMBL/GenBank/DDBJ whole genome shotgun (WGS) entry which is preliminary data.</text>
</comment>
<organism evidence="1 2">
    <name type="scientific">Linum tenue</name>
    <dbReference type="NCBI Taxonomy" id="586396"/>
    <lineage>
        <taxon>Eukaryota</taxon>
        <taxon>Viridiplantae</taxon>
        <taxon>Streptophyta</taxon>
        <taxon>Embryophyta</taxon>
        <taxon>Tracheophyta</taxon>
        <taxon>Spermatophyta</taxon>
        <taxon>Magnoliopsida</taxon>
        <taxon>eudicotyledons</taxon>
        <taxon>Gunneridae</taxon>
        <taxon>Pentapetalae</taxon>
        <taxon>rosids</taxon>
        <taxon>fabids</taxon>
        <taxon>Malpighiales</taxon>
        <taxon>Linaceae</taxon>
        <taxon>Linum</taxon>
    </lineage>
</organism>